<dbReference type="Proteomes" id="UP000013827">
    <property type="component" value="Unassembled WGS sequence"/>
</dbReference>
<feature type="transmembrane region" description="Helical" evidence="10">
    <location>
        <begin position="227"/>
        <end position="249"/>
    </location>
</feature>
<evidence type="ECO:0000256" key="6">
    <source>
        <dbReference type="ARBA" id="ARBA00022989"/>
    </source>
</evidence>
<name>A0A0D3KS70_EMIH1</name>
<dbReference type="GO" id="GO:1990542">
    <property type="term" value="P:mitochondrial transmembrane transport"/>
    <property type="evidence" value="ECO:0007669"/>
    <property type="project" value="TreeGrafter"/>
</dbReference>
<dbReference type="GO" id="GO:0006865">
    <property type="term" value="P:amino acid transport"/>
    <property type="evidence" value="ECO:0007669"/>
    <property type="project" value="UniProtKB-KW"/>
</dbReference>
<dbReference type="PANTHER" id="PTHR11153">
    <property type="entry name" value="SIDEROFLEXIN"/>
    <property type="match status" value="1"/>
</dbReference>
<dbReference type="EnsemblProtists" id="EOD38605">
    <property type="protein sequence ID" value="EOD38605"/>
    <property type="gene ID" value="EMIHUDRAFT_109287"/>
</dbReference>
<dbReference type="AlphaFoldDB" id="A0A0D3KS70"/>
<dbReference type="GO" id="GO:0005743">
    <property type="term" value="C:mitochondrial inner membrane"/>
    <property type="evidence" value="ECO:0007669"/>
    <property type="project" value="TreeGrafter"/>
</dbReference>
<evidence type="ECO:0000256" key="5">
    <source>
        <dbReference type="ARBA" id="ARBA00022970"/>
    </source>
</evidence>
<feature type="transmembrane region" description="Helical" evidence="10">
    <location>
        <begin position="255"/>
        <end position="276"/>
    </location>
</feature>
<dbReference type="Pfam" id="PF03820">
    <property type="entry name" value="SFXNs"/>
    <property type="match status" value="1"/>
</dbReference>
<dbReference type="STRING" id="2903.R1FHT2"/>
<dbReference type="KEGG" id="ehx:EMIHUDRAFT_109287"/>
<evidence type="ECO:0000313" key="12">
    <source>
        <dbReference type="Proteomes" id="UP000013827"/>
    </source>
</evidence>
<dbReference type="InterPro" id="IPR004686">
    <property type="entry name" value="Mtc"/>
</dbReference>
<evidence type="ECO:0000256" key="2">
    <source>
        <dbReference type="ARBA" id="ARBA00005974"/>
    </source>
</evidence>
<feature type="region of interest" description="Disordered" evidence="9">
    <location>
        <begin position="52"/>
        <end position="74"/>
    </location>
</feature>
<sequence length="418" mass="43748">MSLSLTGRALRAFALSRAARLGAGCAAAGLAASQTECLGADARRISESCDAVGVDKSPSTGPRPLMEQLTNPPPFGSGASRFDMSTYGGRALHFLNVLGDPTTLWTSAAELEAHRDLLRRHAKGEKTGATDAELWRADKVVTATTRGETGEMVPAPFRFSFFAYANLVICAGLLRPDASLASACVFWRSAAAMSQGRFIDASTARGSYNAGVNWCNRSSGEGDIQSLATAYVAATGAALAIGVGGTALGKRAGGGIVRLTVPMLGVALSAVLNLVLTRRRPSRAELDGVPVYSTDGMELGISKAAGVLALTKCSEARILWTFLLLTVTPVLSGGALSALPSAISASPTGAMAVDLGATFACARARRVTFACIWLFVPLAMAVWPQRDTVAVSALEEQFQGLKDKQRRPIEFVEYNKGL</sequence>
<dbReference type="eggNOG" id="KOG3767">
    <property type="taxonomic scope" value="Eukaryota"/>
</dbReference>
<dbReference type="GeneID" id="17283876"/>
<keyword evidence="4 10" id="KW-0812">Transmembrane</keyword>
<accession>A0A0D3KS70</accession>
<evidence type="ECO:0000256" key="1">
    <source>
        <dbReference type="ARBA" id="ARBA00004225"/>
    </source>
</evidence>
<dbReference type="GO" id="GO:0015075">
    <property type="term" value="F:monoatomic ion transmembrane transporter activity"/>
    <property type="evidence" value="ECO:0007669"/>
    <property type="project" value="InterPro"/>
</dbReference>
<evidence type="ECO:0000256" key="10">
    <source>
        <dbReference type="SAM" id="Phobius"/>
    </source>
</evidence>
<keyword evidence="8 10" id="KW-0472">Membrane</keyword>
<evidence type="ECO:0000256" key="4">
    <source>
        <dbReference type="ARBA" id="ARBA00022692"/>
    </source>
</evidence>
<evidence type="ECO:0000256" key="3">
    <source>
        <dbReference type="ARBA" id="ARBA00022448"/>
    </source>
</evidence>
<reference evidence="12" key="1">
    <citation type="journal article" date="2013" name="Nature">
        <title>Pan genome of the phytoplankton Emiliania underpins its global distribution.</title>
        <authorList>
            <person name="Read B.A."/>
            <person name="Kegel J."/>
            <person name="Klute M.J."/>
            <person name="Kuo A."/>
            <person name="Lefebvre S.C."/>
            <person name="Maumus F."/>
            <person name="Mayer C."/>
            <person name="Miller J."/>
            <person name="Monier A."/>
            <person name="Salamov A."/>
            <person name="Young J."/>
            <person name="Aguilar M."/>
            <person name="Claverie J.M."/>
            <person name="Frickenhaus S."/>
            <person name="Gonzalez K."/>
            <person name="Herman E.K."/>
            <person name="Lin Y.C."/>
            <person name="Napier J."/>
            <person name="Ogata H."/>
            <person name="Sarno A.F."/>
            <person name="Shmutz J."/>
            <person name="Schroeder D."/>
            <person name="de Vargas C."/>
            <person name="Verret F."/>
            <person name="von Dassow P."/>
            <person name="Valentin K."/>
            <person name="Van de Peer Y."/>
            <person name="Wheeler G."/>
            <person name="Dacks J.B."/>
            <person name="Delwiche C.F."/>
            <person name="Dyhrman S.T."/>
            <person name="Glockner G."/>
            <person name="John U."/>
            <person name="Richards T."/>
            <person name="Worden A.Z."/>
            <person name="Zhang X."/>
            <person name="Grigoriev I.V."/>
            <person name="Allen A.E."/>
            <person name="Bidle K."/>
            <person name="Borodovsky M."/>
            <person name="Bowler C."/>
            <person name="Brownlee C."/>
            <person name="Cock J.M."/>
            <person name="Elias M."/>
            <person name="Gladyshev V.N."/>
            <person name="Groth M."/>
            <person name="Guda C."/>
            <person name="Hadaegh A."/>
            <person name="Iglesias-Rodriguez M.D."/>
            <person name="Jenkins J."/>
            <person name="Jones B.M."/>
            <person name="Lawson T."/>
            <person name="Leese F."/>
            <person name="Lindquist E."/>
            <person name="Lobanov A."/>
            <person name="Lomsadze A."/>
            <person name="Malik S.B."/>
            <person name="Marsh M.E."/>
            <person name="Mackinder L."/>
            <person name="Mock T."/>
            <person name="Mueller-Roeber B."/>
            <person name="Pagarete A."/>
            <person name="Parker M."/>
            <person name="Probert I."/>
            <person name="Quesneville H."/>
            <person name="Raines C."/>
            <person name="Rensing S.A."/>
            <person name="Riano-Pachon D.M."/>
            <person name="Richier S."/>
            <person name="Rokitta S."/>
            <person name="Shiraiwa Y."/>
            <person name="Soanes D.M."/>
            <person name="van der Giezen M."/>
            <person name="Wahlund T.M."/>
            <person name="Williams B."/>
            <person name="Wilson W."/>
            <person name="Wolfe G."/>
            <person name="Wurch L.L."/>
        </authorList>
    </citation>
    <scope>NUCLEOTIDE SEQUENCE</scope>
</reference>
<evidence type="ECO:0000313" key="11">
    <source>
        <dbReference type="EnsemblProtists" id="EOD38605"/>
    </source>
</evidence>
<keyword evidence="7" id="KW-0496">Mitochondrion</keyword>
<keyword evidence="12" id="KW-1185">Reference proteome</keyword>
<proteinExistence type="inferred from homology"/>
<evidence type="ECO:0000256" key="8">
    <source>
        <dbReference type="ARBA" id="ARBA00023136"/>
    </source>
</evidence>
<keyword evidence="6 10" id="KW-1133">Transmembrane helix</keyword>
<comment type="subcellular location">
    <subcellularLocation>
        <location evidence="1">Mitochondrion membrane</location>
        <topology evidence="1">Multi-pass membrane protein</topology>
    </subcellularLocation>
</comment>
<feature type="transmembrane region" description="Helical" evidence="10">
    <location>
        <begin position="363"/>
        <end position="383"/>
    </location>
</feature>
<dbReference type="PANTHER" id="PTHR11153:SF6">
    <property type="entry name" value="SIDEROFLEXIN-5"/>
    <property type="match status" value="1"/>
</dbReference>
<evidence type="ECO:0000256" key="9">
    <source>
        <dbReference type="SAM" id="MobiDB-lite"/>
    </source>
</evidence>
<protein>
    <recommendedName>
        <fullName evidence="13">Sideroflexin</fullName>
    </recommendedName>
</protein>
<evidence type="ECO:0008006" key="13">
    <source>
        <dbReference type="Google" id="ProtNLM"/>
    </source>
</evidence>
<dbReference type="RefSeq" id="XP_005791034.1">
    <property type="nucleotide sequence ID" value="XM_005790977.1"/>
</dbReference>
<dbReference type="PaxDb" id="2903-EOD38605"/>
<reference evidence="11" key="2">
    <citation type="submission" date="2024-10" db="UniProtKB">
        <authorList>
            <consortium name="EnsemblProtists"/>
        </authorList>
    </citation>
    <scope>IDENTIFICATION</scope>
</reference>
<keyword evidence="3" id="KW-0813">Transport</keyword>
<dbReference type="HOGENOM" id="CLU_657946_0_0_1"/>
<organism evidence="11 12">
    <name type="scientific">Emiliania huxleyi (strain CCMP1516)</name>
    <dbReference type="NCBI Taxonomy" id="280463"/>
    <lineage>
        <taxon>Eukaryota</taxon>
        <taxon>Haptista</taxon>
        <taxon>Haptophyta</taxon>
        <taxon>Prymnesiophyceae</taxon>
        <taxon>Isochrysidales</taxon>
        <taxon>Noelaerhabdaceae</taxon>
        <taxon>Emiliania</taxon>
    </lineage>
</organism>
<comment type="similarity">
    <text evidence="2">Belongs to the sideroflexin family.</text>
</comment>
<evidence type="ECO:0000256" key="7">
    <source>
        <dbReference type="ARBA" id="ARBA00023128"/>
    </source>
</evidence>
<keyword evidence="5" id="KW-0029">Amino-acid transport</keyword>